<evidence type="ECO:0000313" key="9">
    <source>
        <dbReference type="Proteomes" id="UP000305921"/>
    </source>
</evidence>
<feature type="transmembrane region" description="Helical" evidence="6">
    <location>
        <begin position="213"/>
        <end position="232"/>
    </location>
</feature>
<feature type="domain" description="Amino acid permease/ SLC12A" evidence="7">
    <location>
        <begin position="46"/>
        <end position="416"/>
    </location>
</feature>
<gene>
    <name evidence="8" type="ORF">FEF34_34385</name>
</gene>
<dbReference type="Proteomes" id="UP000305921">
    <property type="component" value="Unassembled WGS sequence"/>
</dbReference>
<evidence type="ECO:0000256" key="3">
    <source>
        <dbReference type="ARBA" id="ARBA00022989"/>
    </source>
</evidence>
<dbReference type="PANTHER" id="PTHR42770:SF16">
    <property type="entry name" value="AMINO ACID PERMEASE"/>
    <property type="match status" value="1"/>
</dbReference>
<dbReference type="InterPro" id="IPR050367">
    <property type="entry name" value="APC_superfamily"/>
</dbReference>
<feature type="transmembrane region" description="Helical" evidence="6">
    <location>
        <begin position="146"/>
        <end position="166"/>
    </location>
</feature>
<feature type="transmembrane region" description="Helical" evidence="6">
    <location>
        <begin position="436"/>
        <end position="453"/>
    </location>
</feature>
<feature type="transmembrane region" description="Helical" evidence="6">
    <location>
        <begin position="38"/>
        <end position="59"/>
    </location>
</feature>
<evidence type="ECO:0000256" key="2">
    <source>
        <dbReference type="ARBA" id="ARBA00022692"/>
    </source>
</evidence>
<sequence>MSEQPLDESSPAPRNSGDTLSRFGYEQQLSRSLRLRDLLVYGLIYIVPIAPFVIFGVVFDASKGMVALTYLAGLVAMTFTALSYREMSREFPIAGSVYSYAGRGLAPEVGFISGWMVLLDYLLAPTLLYVTGAVAIQSVLPSVPQHVWIVVFVAFNTAVNLMGVVITAAMNKMFLVVELTVLVIFMVFAVIAVAQGKNGAHWSLNPIYNPSVFSLGLIFSALSVAALSFIGFDAVSTLAEEVKGGPRIVGRATLLCLLIVAVLFIAQTYLAALLLPGQTSLPNEAAENTAFYDVAEIAGGMWLRNLTAVTTVLATAVATSLVAQTATSRLLFAMARDGHLPRFLAHVNPKRRVPERALVLVAAISLSLGLPLAGQVDLVASLVNFGALFSFLMLHLSVAFHFLVRRREDTYGMHLVVPFFGFVINGYVLYSANRHAQIVGSCWLAVGLAVLVVRRAKGRSITLSHD</sequence>
<feature type="transmembrane region" description="Helical" evidence="6">
    <location>
        <begin position="65"/>
        <end position="84"/>
    </location>
</feature>
<feature type="transmembrane region" description="Helical" evidence="6">
    <location>
        <begin position="308"/>
        <end position="332"/>
    </location>
</feature>
<evidence type="ECO:0000256" key="5">
    <source>
        <dbReference type="SAM" id="MobiDB-lite"/>
    </source>
</evidence>
<keyword evidence="4 6" id="KW-0472">Membrane</keyword>
<comment type="subcellular location">
    <subcellularLocation>
        <location evidence="1">Membrane</location>
        <topology evidence="1">Multi-pass membrane protein</topology>
    </subcellularLocation>
</comment>
<evidence type="ECO:0000256" key="4">
    <source>
        <dbReference type="ARBA" id="ARBA00023136"/>
    </source>
</evidence>
<dbReference type="Pfam" id="PF00324">
    <property type="entry name" value="AA_permease"/>
    <property type="match status" value="1"/>
</dbReference>
<evidence type="ECO:0000256" key="1">
    <source>
        <dbReference type="ARBA" id="ARBA00004141"/>
    </source>
</evidence>
<dbReference type="Gene3D" id="1.20.1740.10">
    <property type="entry name" value="Amino acid/polyamine transporter I"/>
    <property type="match status" value="1"/>
</dbReference>
<dbReference type="PIRSF" id="PIRSF006060">
    <property type="entry name" value="AA_transporter"/>
    <property type="match status" value="1"/>
</dbReference>
<dbReference type="AlphaFoldDB" id="A0A5R9EHS3"/>
<accession>A0A5R9EHS3</accession>
<protein>
    <submittedName>
        <fullName evidence="8">APC family permease</fullName>
    </submittedName>
</protein>
<keyword evidence="2 6" id="KW-0812">Transmembrane</keyword>
<evidence type="ECO:0000313" key="8">
    <source>
        <dbReference type="EMBL" id="TLQ47364.1"/>
    </source>
</evidence>
<dbReference type="OrthoDB" id="9762947at2"/>
<reference evidence="8 9" key="1">
    <citation type="submission" date="2019-05" db="EMBL/GenBank/DDBJ databases">
        <title>Streptomyces marianii sp. nov., a novel marine actinomycete from southern coast of India.</title>
        <authorList>
            <person name="Iniyan A.M."/>
            <person name="Wink J."/>
            <person name="Ramprasad E."/>
            <person name="Ramana C.V."/>
            <person name="Bunk B."/>
            <person name="Sproer C."/>
            <person name="Joseph F.-J.R.S."/>
            <person name="Vincent S.G.P."/>
        </authorList>
    </citation>
    <scope>NUCLEOTIDE SEQUENCE [LARGE SCALE GENOMIC DNA]</scope>
    <source>
        <strain evidence="8 9">ICN19</strain>
    </source>
</reference>
<dbReference type="RefSeq" id="WP_138056648.1">
    <property type="nucleotide sequence ID" value="NZ_VAWE01000001.1"/>
</dbReference>
<feature type="transmembrane region" description="Helical" evidence="6">
    <location>
        <begin position="411"/>
        <end position="430"/>
    </location>
</feature>
<feature type="transmembrane region" description="Helical" evidence="6">
    <location>
        <begin position="385"/>
        <end position="404"/>
    </location>
</feature>
<feature type="transmembrane region" description="Helical" evidence="6">
    <location>
        <begin position="173"/>
        <end position="193"/>
    </location>
</feature>
<keyword evidence="3 6" id="KW-1133">Transmembrane helix</keyword>
<dbReference type="PANTHER" id="PTHR42770">
    <property type="entry name" value="AMINO ACID TRANSPORTER-RELATED"/>
    <property type="match status" value="1"/>
</dbReference>
<proteinExistence type="predicted"/>
<evidence type="ECO:0000256" key="6">
    <source>
        <dbReference type="SAM" id="Phobius"/>
    </source>
</evidence>
<organism evidence="8 9">
    <name type="scientific">Streptomyces marianii</name>
    <dbReference type="NCBI Taxonomy" id="1817406"/>
    <lineage>
        <taxon>Bacteria</taxon>
        <taxon>Bacillati</taxon>
        <taxon>Actinomycetota</taxon>
        <taxon>Actinomycetes</taxon>
        <taxon>Kitasatosporales</taxon>
        <taxon>Streptomycetaceae</taxon>
        <taxon>Streptomyces</taxon>
    </lineage>
</organism>
<dbReference type="GO" id="GO:0016020">
    <property type="term" value="C:membrane"/>
    <property type="evidence" value="ECO:0007669"/>
    <property type="project" value="UniProtKB-SubCell"/>
</dbReference>
<dbReference type="InterPro" id="IPR004841">
    <property type="entry name" value="AA-permease/SLC12A_dom"/>
</dbReference>
<keyword evidence="9" id="KW-1185">Reference proteome</keyword>
<feature type="transmembrane region" description="Helical" evidence="6">
    <location>
        <begin position="353"/>
        <end position="373"/>
    </location>
</feature>
<evidence type="ECO:0000259" key="7">
    <source>
        <dbReference type="Pfam" id="PF00324"/>
    </source>
</evidence>
<feature type="transmembrane region" description="Helical" evidence="6">
    <location>
        <begin position="252"/>
        <end position="275"/>
    </location>
</feature>
<comment type="caution">
    <text evidence="8">The sequence shown here is derived from an EMBL/GenBank/DDBJ whole genome shotgun (WGS) entry which is preliminary data.</text>
</comment>
<feature type="region of interest" description="Disordered" evidence="5">
    <location>
        <begin position="1"/>
        <end position="20"/>
    </location>
</feature>
<name>A0A5R9EHS3_9ACTN</name>
<dbReference type="GO" id="GO:0055085">
    <property type="term" value="P:transmembrane transport"/>
    <property type="evidence" value="ECO:0007669"/>
    <property type="project" value="InterPro"/>
</dbReference>
<dbReference type="EMBL" id="VAWE01000001">
    <property type="protein sequence ID" value="TLQ47364.1"/>
    <property type="molecule type" value="Genomic_DNA"/>
</dbReference>